<dbReference type="Pfam" id="PF03401">
    <property type="entry name" value="TctC"/>
    <property type="match status" value="1"/>
</dbReference>
<dbReference type="EMBL" id="JAJISD010000008">
    <property type="protein sequence ID" value="MCC8431128.1"/>
    <property type="molecule type" value="Genomic_DNA"/>
</dbReference>
<feature type="chain" id="PRO_5046623269" evidence="2">
    <location>
        <begin position="27"/>
        <end position="327"/>
    </location>
</feature>
<dbReference type="PANTHER" id="PTHR42928:SF5">
    <property type="entry name" value="BLR1237 PROTEIN"/>
    <property type="match status" value="1"/>
</dbReference>
<keyword evidence="4" id="KW-1185">Reference proteome</keyword>
<sequence>MFRKQFCVALAGAFALSLGLAGTASAQSYPDKPIKLIVPYPPGATNDLLARVLAEPLAKELGQPVIVDNKGGAATAIGATAAANAPADGYTMLLGTGTTYTLNPLLKKGLAYDTDRDFRMVSIIAEVPVVFIVNPKFPAKTLSEFVAYAKANPGKVNYSSSGLGSSLHLAAELFAQRAGIKMTHVPYPGSAGAMRALLSDEVQMFSEVISGALPQIDQKAVVPLAITSAKRLAVAPSIPTVAESGYPGFEALGWYALAVPKATPAPVVARIETAINRILASGALQARFEPLAIVIPGPQQPGSADAYMAKDRALWEPLVRALNITLD</sequence>
<organism evidence="3 4">
    <name type="scientific">Reyranella aquatilis</name>
    <dbReference type="NCBI Taxonomy" id="2035356"/>
    <lineage>
        <taxon>Bacteria</taxon>
        <taxon>Pseudomonadati</taxon>
        <taxon>Pseudomonadota</taxon>
        <taxon>Alphaproteobacteria</taxon>
        <taxon>Hyphomicrobiales</taxon>
        <taxon>Reyranellaceae</taxon>
        <taxon>Reyranella</taxon>
    </lineage>
</organism>
<evidence type="ECO:0000256" key="1">
    <source>
        <dbReference type="ARBA" id="ARBA00006987"/>
    </source>
</evidence>
<dbReference type="PANTHER" id="PTHR42928">
    <property type="entry name" value="TRICARBOXYLATE-BINDING PROTEIN"/>
    <property type="match status" value="1"/>
</dbReference>
<protein>
    <submittedName>
        <fullName evidence="3">ABC transporter substrate-binding protein</fullName>
    </submittedName>
</protein>
<proteinExistence type="inferred from homology"/>
<dbReference type="InterPro" id="IPR005064">
    <property type="entry name" value="BUG"/>
</dbReference>
<evidence type="ECO:0000256" key="2">
    <source>
        <dbReference type="SAM" id="SignalP"/>
    </source>
</evidence>
<dbReference type="PIRSF" id="PIRSF017082">
    <property type="entry name" value="YflP"/>
    <property type="match status" value="1"/>
</dbReference>
<name>A0ABS8KYM6_9HYPH</name>
<comment type="caution">
    <text evidence="3">The sequence shown here is derived from an EMBL/GenBank/DDBJ whole genome shotgun (WGS) entry which is preliminary data.</text>
</comment>
<dbReference type="RefSeq" id="WP_230552286.1">
    <property type="nucleotide sequence ID" value="NZ_JAJISD010000008.1"/>
</dbReference>
<feature type="signal peptide" evidence="2">
    <location>
        <begin position="1"/>
        <end position="26"/>
    </location>
</feature>
<keyword evidence="2" id="KW-0732">Signal</keyword>
<dbReference type="SUPFAM" id="SSF53850">
    <property type="entry name" value="Periplasmic binding protein-like II"/>
    <property type="match status" value="1"/>
</dbReference>
<dbReference type="Gene3D" id="3.40.190.150">
    <property type="entry name" value="Bordetella uptake gene, domain 1"/>
    <property type="match status" value="1"/>
</dbReference>
<evidence type="ECO:0000313" key="4">
    <source>
        <dbReference type="Proteomes" id="UP001198862"/>
    </source>
</evidence>
<dbReference type="InterPro" id="IPR042100">
    <property type="entry name" value="Bug_dom1"/>
</dbReference>
<gene>
    <name evidence="3" type="ORF">LJ725_19315</name>
</gene>
<reference evidence="3 4" key="1">
    <citation type="submission" date="2021-11" db="EMBL/GenBank/DDBJ databases">
        <authorList>
            <person name="Lee D.-H."/>
            <person name="Kim S.-B."/>
        </authorList>
    </citation>
    <scope>NUCLEOTIDE SEQUENCE [LARGE SCALE GENOMIC DNA]</scope>
    <source>
        <strain evidence="3 4">KCTC 52223</strain>
    </source>
</reference>
<dbReference type="Gene3D" id="3.40.190.10">
    <property type="entry name" value="Periplasmic binding protein-like II"/>
    <property type="match status" value="1"/>
</dbReference>
<evidence type="ECO:0000313" key="3">
    <source>
        <dbReference type="EMBL" id="MCC8431128.1"/>
    </source>
</evidence>
<accession>A0ABS8KYM6</accession>
<dbReference type="Proteomes" id="UP001198862">
    <property type="component" value="Unassembled WGS sequence"/>
</dbReference>
<comment type="similarity">
    <text evidence="1">Belongs to the UPF0065 (bug) family.</text>
</comment>